<evidence type="ECO:0000313" key="2">
    <source>
        <dbReference type="Proteomes" id="UP001153709"/>
    </source>
</evidence>
<reference evidence="1" key="1">
    <citation type="submission" date="2022-01" db="EMBL/GenBank/DDBJ databases">
        <authorList>
            <person name="King R."/>
        </authorList>
    </citation>
    <scope>NUCLEOTIDE SEQUENCE</scope>
</reference>
<organism evidence="1 2">
    <name type="scientific">Diabrotica balteata</name>
    <name type="common">Banded cucumber beetle</name>
    <dbReference type="NCBI Taxonomy" id="107213"/>
    <lineage>
        <taxon>Eukaryota</taxon>
        <taxon>Metazoa</taxon>
        <taxon>Ecdysozoa</taxon>
        <taxon>Arthropoda</taxon>
        <taxon>Hexapoda</taxon>
        <taxon>Insecta</taxon>
        <taxon>Pterygota</taxon>
        <taxon>Neoptera</taxon>
        <taxon>Endopterygota</taxon>
        <taxon>Coleoptera</taxon>
        <taxon>Polyphaga</taxon>
        <taxon>Cucujiformia</taxon>
        <taxon>Chrysomeloidea</taxon>
        <taxon>Chrysomelidae</taxon>
        <taxon>Galerucinae</taxon>
        <taxon>Diabroticina</taxon>
        <taxon>Diabroticites</taxon>
        <taxon>Diabrotica</taxon>
    </lineage>
</organism>
<name>A0A9N9XC34_DIABA</name>
<accession>A0A9N9XC34</accession>
<dbReference type="AlphaFoldDB" id="A0A9N9XC34"/>
<keyword evidence="2" id="KW-1185">Reference proteome</keyword>
<evidence type="ECO:0000313" key="1">
    <source>
        <dbReference type="EMBL" id="CAG9833264.1"/>
    </source>
</evidence>
<sequence length="185" mass="20896">MILPLFFTNAHGQTGTHKVLEFRYIPAVLEVQKENNDHLQINILNNEILLDSIDCYDTTNEETILIPPSMGMQCPKSLVCYSDSDISSTEIQESTQVLAEKAANKKEIYNYIEQSLSASTSYELMGAGHQSENLHSRQIAKVQNYAISPLYTDESDVHLSDTDPPFTIVENQRHKNYFFGQSDSS</sequence>
<gene>
    <name evidence="1" type="ORF">DIABBA_LOCUS6675</name>
</gene>
<dbReference type="EMBL" id="OU898279">
    <property type="protein sequence ID" value="CAG9833264.1"/>
    <property type="molecule type" value="Genomic_DNA"/>
</dbReference>
<dbReference type="Proteomes" id="UP001153709">
    <property type="component" value="Chromosome 4"/>
</dbReference>
<proteinExistence type="predicted"/>
<protein>
    <submittedName>
        <fullName evidence="1">Uncharacterized protein</fullName>
    </submittedName>
</protein>